<feature type="non-terminal residue" evidence="1">
    <location>
        <position position="1"/>
    </location>
</feature>
<proteinExistence type="predicted"/>
<keyword evidence="2" id="KW-1185">Reference proteome</keyword>
<comment type="caution">
    <text evidence="1">The sequence shown here is derived from an EMBL/GenBank/DDBJ whole genome shotgun (WGS) entry which is preliminary data.</text>
</comment>
<accession>A0ACC1JJ31</accession>
<evidence type="ECO:0000313" key="1">
    <source>
        <dbReference type="EMBL" id="KAJ2758857.1"/>
    </source>
</evidence>
<reference evidence="1" key="1">
    <citation type="submission" date="2022-07" db="EMBL/GenBank/DDBJ databases">
        <title>Phylogenomic reconstructions and comparative analyses of Kickxellomycotina fungi.</title>
        <authorList>
            <person name="Reynolds N.K."/>
            <person name="Stajich J.E."/>
            <person name="Barry K."/>
            <person name="Grigoriev I.V."/>
            <person name="Crous P."/>
            <person name="Smith M.E."/>
        </authorList>
    </citation>
    <scope>NUCLEOTIDE SEQUENCE</scope>
    <source>
        <strain evidence="1">CBS 109366</strain>
    </source>
</reference>
<name>A0ACC1JJ31_9FUNG</name>
<sequence length="339" mass="37434">DDKKKRQRKARKARRSAKSTDGASSPEKASVPAAAAASSEEETPESMTDAQIAMLDKATAKKLAQSLKSRGNKFFQAKRYEKAIELYTHALRFEEDPVFYSNRAACYAADNKHDLVIQDCTAAIGLEQRYVKALMRRAQAFESTERFRDSLYDYTTVCILEDFGNNVAATAAERVLKRLAEAEARERVEKREPRLPSRSFISGYLKSFRSVGEVAVAAAEGEELSEADALYNEALELTAQQSYAQAIEAVDRAVAAAEAAGSEGVQCAADLYSLRGMFSFLKSNLVQALQDLDKALEISPSHVRSYLRKANVFTEKKDLDEVARLLDQALAVDADDAET</sequence>
<protein>
    <submittedName>
        <fullName evidence="1">TOM (Translocase of outer membrane) complex component</fullName>
    </submittedName>
</protein>
<evidence type="ECO:0000313" key="2">
    <source>
        <dbReference type="Proteomes" id="UP001140234"/>
    </source>
</evidence>
<dbReference type="EMBL" id="JANBUJ010003981">
    <property type="protein sequence ID" value="KAJ2758857.1"/>
    <property type="molecule type" value="Genomic_DNA"/>
</dbReference>
<feature type="non-terminal residue" evidence="1">
    <location>
        <position position="339"/>
    </location>
</feature>
<dbReference type="Proteomes" id="UP001140234">
    <property type="component" value="Unassembled WGS sequence"/>
</dbReference>
<organism evidence="1 2">
    <name type="scientific">Coemansia nantahalensis</name>
    <dbReference type="NCBI Taxonomy" id="2789366"/>
    <lineage>
        <taxon>Eukaryota</taxon>
        <taxon>Fungi</taxon>
        <taxon>Fungi incertae sedis</taxon>
        <taxon>Zoopagomycota</taxon>
        <taxon>Kickxellomycotina</taxon>
        <taxon>Kickxellomycetes</taxon>
        <taxon>Kickxellales</taxon>
        <taxon>Kickxellaceae</taxon>
        <taxon>Coemansia</taxon>
    </lineage>
</organism>
<gene>
    <name evidence="1" type="primary">TOM70_2</name>
    <name evidence="1" type="ORF">IWQ57_006709</name>
</gene>